<gene>
    <name evidence="2" type="ORF">A2970_02195</name>
</gene>
<protein>
    <submittedName>
        <fullName evidence="2">Uncharacterized protein</fullName>
    </submittedName>
</protein>
<feature type="region of interest" description="Disordered" evidence="1">
    <location>
        <begin position="350"/>
        <end position="370"/>
    </location>
</feature>
<evidence type="ECO:0000256" key="1">
    <source>
        <dbReference type="SAM" id="MobiDB-lite"/>
    </source>
</evidence>
<dbReference type="STRING" id="1802069.A2970_02195"/>
<evidence type="ECO:0000313" key="3">
    <source>
        <dbReference type="Proteomes" id="UP000178857"/>
    </source>
</evidence>
<dbReference type="AlphaFoldDB" id="A0A1F7JB59"/>
<sequence length="462" mass="52534">MPGKLSLEARPANRPRTQDLINAAIVLGAGIGRTPSKELLHSAIPIDEPIPMGHDCTRCAAVASCSLLNLASKNNGDNPITRRIKAIQMLKGIDPEFMQKTNNEQRETMIREKMGALKNESKPLITIKRSVKKLEPTPLTKKSPGLIEVNVKKPEIKPEIKIRPMIVVNIPKPPVEKPAPAEKKEFKKERPVVVKPSEKTPDKITTLPETKTKKIKTIFDRVVYEKISKSEPKPLKLGPLTFVPLPTFHIRHEPSKVTEAHRRIKIEKKISTKQKEIEHVFRKPATKIRSRVVELKRTIELKPTIRIETKEIKKPETRALVEKIKRVILKEKQAPLLVIVLPISNEKPVKKQRLEQKDEQKQEPEKEKERIDHEVIPLQEKTFVNFINLAVKITKAVESLSVKENKKLVVKLITLYDEGVSPSPEEIQIGPNTQTNNAQIIIWYITKVLSSINLLSFYLITP</sequence>
<organism evidence="2 3">
    <name type="scientific">Candidatus Roizmanbacteria bacterium RIFCSPLOWO2_01_FULL_44_13</name>
    <dbReference type="NCBI Taxonomy" id="1802069"/>
    <lineage>
        <taxon>Bacteria</taxon>
        <taxon>Candidatus Roizmaniibacteriota</taxon>
    </lineage>
</organism>
<feature type="compositionally biased region" description="Basic and acidic residues" evidence="1">
    <location>
        <begin position="179"/>
        <end position="200"/>
    </location>
</feature>
<comment type="caution">
    <text evidence="2">The sequence shown here is derived from an EMBL/GenBank/DDBJ whole genome shotgun (WGS) entry which is preliminary data.</text>
</comment>
<accession>A0A1F7JB59</accession>
<reference evidence="2 3" key="1">
    <citation type="journal article" date="2016" name="Nat. Commun.">
        <title>Thousands of microbial genomes shed light on interconnected biogeochemical processes in an aquifer system.</title>
        <authorList>
            <person name="Anantharaman K."/>
            <person name="Brown C.T."/>
            <person name="Hug L.A."/>
            <person name="Sharon I."/>
            <person name="Castelle C.J."/>
            <person name="Probst A.J."/>
            <person name="Thomas B.C."/>
            <person name="Singh A."/>
            <person name="Wilkins M.J."/>
            <person name="Karaoz U."/>
            <person name="Brodie E.L."/>
            <person name="Williams K.H."/>
            <person name="Hubbard S.S."/>
            <person name="Banfield J.F."/>
        </authorList>
    </citation>
    <scope>NUCLEOTIDE SEQUENCE [LARGE SCALE GENOMIC DNA]</scope>
</reference>
<feature type="region of interest" description="Disordered" evidence="1">
    <location>
        <begin position="178"/>
        <end position="200"/>
    </location>
</feature>
<dbReference type="Proteomes" id="UP000178857">
    <property type="component" value="Unassembled WGS sequence"/>
</dbReference>
<dbReference type="EMBL" id="MGAT01000013">
    <property type="protein sequence ID" value="OGK52840.1"/>
    <property type="molecule type" value="Genomic_DNA"/>
</dbReference>
<evidence type="ECO:0000313" key="2">
    <source>
        <dbReference type="EMBL" id="OGK52840.1"/>
    </source>
</evidence>
<name>A0A1F7JB59_9BACT</name>
<proteinExistence type="predicted"/>